<feature type="compositionally biased region" description="Acidic residues" evidence="1">
    <location>
        <begin position="472"/>
        <end position="485"/>
    </location>
</feature>
<evidence type="ECO:0000313" key="2">
    <source>
        <dbReference type="EMBL" id="KAH7131866.1"/>
    </source>
</evidence>
<dbReference type="CDD" id="cd09917">
    <property type="entry name" value="F-box_SF"/>
    <property type="match status" value="1"/>
</dbReference>
<feature type="region of interest" description="Disordered" evidence="1">
    <location>
        <begin position="456"/>
        <end position="485"/>
    </location>
</feature>
<dbReference type="Proteomes" id="UP000700596">
    <property type="component" value="Unassembled WGS sequence"/>
</dbReference>
<keyword evidence="3" id="KW-1185">Reference proteome</keyword>
<evidence type="ECO:0000256" key="1">
    <source>
        <dbReference type="SAM" id="MobiDB-lite"/>
    </source>
</evidence>
<dbReference type="OrthoDB" id="5279008at2759"/>
<name>A0A9P9ITJ0_9PLEO</name>
<evidence type="ECO:0000313" key="3">
    <source>
        <dbReference type="Proteomes" id="UP000700596"/>
    </source>
</evidence>
<organism evidence="2 3">
    <name type="scientific">Dendryphion nanum</name>
    <dbReference type="NCBI Taxonomy" id="256645"/>
    <lineage>
        <taxon>Eukaryota</taxon>
        <taxon>Fungi</taxon>
        <taxon>Dikarya</taxon>
        <taxon>Ascomycota</taxon>
        <taxon>Pezizomycotina</taxon>
        <taxon>Dothideomycetes</taxon>
        <taxon>Pleosporomycetidae</taxon>
        <taxon>Pleosporales</taxon>
        <taxon>Torulaceae</taxon>
        <taxon>Dendryphion</taxon>
    </lineage>
</organism>
<accession>A0A9P9ITJ0</accession>
<dbReference type="AlphaFoldDB" id="A0A9P9ITJ0"/>
<proteinExistence type="predicted"/>
<gene>
    <name evidence="2" type="ORF">B0J11DRAFT_428429</name>
</gene>
<reference evidence="2" key="1">
    <citation type="journal article" date="2021" name="Nat. Commun.">
        <title>Genetic determinants of endophytism in the Arabidopsis root mycobiome.</title>
        <authorList>
            <person name="Mesny F."/>
            <person name="Miyauchi S."/>
            <person name="Thiergart T."/>
            <person name="Pickel B."/>
            <person name="Atanasova L."/>
            <person name="Karlsson M."/>
            <person name="Huettel B."/>
            <person name="Barry K.W."/>
            <person name="Haridas S."/>
            <person name="Chen C."/>
            <person name="Bauer D."/>
            <person name="Andreopoulos W."/>
            <person name="Pangilinan J."/>
            <person name="LaButti K."/>
            <person name="Riley R."/>
            <person name="Lipzen A."/>
            <person name="Clum A."/>
            <person name="Drula E."/>
            <person name="Henrissat B."/>
            <person name="Kohler A."/>
            <person name="Grigoriev I.V."/>
            <person name="Martin F.M."/>
            <person name="Hacquard S."/>
        </authorList>
    </citation>
    <scope>NUCLEOTIDE SEQUENCE</scope>
    <source>
        <strain evidence="2">MPI-CAGE-CH-0243</strain>
    </source>
</reference>
<sequence length="485" mass="54038">MPIELLTFMIAEYLSTQDFGHLRLTSKHFSTLLFDAFGREFFSKRQFMISKHSLDTLTAIAHHEALAPYMTHVIIGMEQFHNVINVGDSQLGIWRNAWAGQWSLLNSGLLPTMLGHVFSSLPNLKTISIRDYSAPGRFRDRGKWHSYGTPTIVQDSQQTLMTPRPDAQSDYTGQLFSTIIAALAQPDCTARVPSIEVITRMPRIGMGDFGFHIAGIEWSFSTAGSKNEGGIRGVIQGLEKLLLTLNLEAVSAPLPSMHAGPMEGFLATENVVRFLGLATGLKHLRLNFETAHRDPAAAVNARMIPALFEALADANRFQLLFPNLSMLDVGMVMIDHYQLFKVIQRVAPTLKALSLYKVTFQYHSSQYHDEDDLPNPLQAFLKDISGINNLALNRLDIGYTNQMNENRERFHIYFSTKSAFTNETERTGLACFKGDMKEFLPKAIADVQVGWPVVVPAPDPTTPMNAPGTDPSNDDDSDDEDGDDE</sequence>
<comment type="caution">
    <text evidence="2">The sequence shown here is derived from an EMBL/GenBank/DDBJ whole genome shotgun (WGS) entry which is preliminary data.</text>
</comment>
<protein>
    <recommendedName>
        <fullName evidence="4">F-box domain-containing protein</fullName>
    </recommendedName>
</protein>
<evidence type="ECO:0008006" key="4">
    <source>
        <dbReference type="Google" id="ProtNLM"/>
    </source>
</evidence>
<dbReference type="EMBL" id="JAGMWT010000003">
    <property type="protein sequence ID" value="KAH7131866.1"/>
    <property type="molecule type" value="Genomic_DNA"/>
</dbReference>